<dbReference type="Pfam" id="PF13787">
    <property type="entry name" value="HXXEE"/>
    <property type="match status" value="1"/>
</dbReference>
<dbReference type="RefSeq" id="WP_043661517.1">
    <property type="nucleotide sequence ID" value="NZ_JSEG01000001.1"/>
</dbReference>
<evidence type="ECO:0000256" key="1">
    <source>
        <dbReference type="SAM" id="Phobius"/>
    </source>
</evidence>
<dbReference type="Proteomes" id="UP000238081">
    <property type="component" value="Unassembled WGS sequence"/>
</dbReference>
<accession>A0A0A6SN86</accession>
<evidence type="ECO:0000313" key="3">
    <source>
        <dbReference type="Proteomes" id="UP000238081"/>
    </source>
</evidence>
<protein>
    <recommendedName>
        <fullName evidence="4">HXXEE domain-containing protein</fullName>
    </recommendedName>
</protein>
<organism evidence="2 3">
    <name type="scientific">Clostridium butyricum</name>
    <dbReference type="NCBI Taxonomy" id="1492"/>
    <lineage>
        <taxon>Bacteria</taxon>
        <taxon>Bacillati</taxon>
        <taxon>Bacillota</taxon>
        <taxon>Clostridia</taxon>
        <taxon>Eubacteriales</taxon>
        <taxon>Clostridiaceae</taxon>
        <taxon>Clostridium</taxon>
    </lineage>
</organism>
<feature type="transmembrane region" description="Helical" evidence="1">
    <location>
        <begin position="80"/>
        <end position="100"/>
    </location>
</feature>
<dbReference type="AlphaFoldDB" id="A0A0A6SN86"/>
<sequence>MNELKWFVWLFPLLFIVHDMEEIIMAEYWCKKNLKQYVRLPIIPFGNTKNTAGMAIGVFEELILWIIATRIGNITGFYGLWYGLLVANIVHLILFHIILLPLSYRHYVPGEITAWLTVIPCWYILKLAQNILGYSVIEITIWVTIGIVFAFVNMKILHKNINKLSKLVE</sequence>
<reference evidence="2 3" key="1">
    <citation type="submission" date="2016-01" db="EMBL/GenBank/DDBJ databases">
        <title>Characterization of the Clostridium difficile lineages that are prevalent in Hong Kong and China.</title>
        <authorList>
            <person name="Kwok J.S.-L."/>
            <person name="Lam W.-Y."/>
            <person name="Ip M."/>
            <person name="Chan T.-F."/>
            <person name="Hawkey P.M."/>
            <person name="Tsui S.K.-W."/>
        </authorList>
    </citation>
    <scope>NUCLEOTIDE SEQUENCE [LARGE SCALE GENOMIC DNA]</scope>
    <source>
        <strain evidence="2 3">300064</strain>
    </source>
</reference>
<evidence type="ECO:0000313" key="2">
    <source>
        <dbReference type="EMBL" id="PPV15756.1"/>
    </source>
</evidence>
<proteinExistence type="predicted"/>
<evidence type="ECO:0008006" key="4">
    <source>
        <dbReference type="Google" id="ProtNLM"/>
    </source>
</evidence>
<name>A0A0A6SN86_CLOBU</name>
<keyword evidence="1" id="KW-0472">Membrane</keyword>
<keyword evidence="1" id="KW-0812">Transmembrane</keyword>
<comment type="caution">
    <text evidence="2">The sequence shown here is derived from an EMBL/GenBank/DDBJ whole genome shotgun (WGS) entry which is preliminary data.</text>
</comment>
<dbReference type="InterPro" id="IPR025671">
    <property type="entry name" value="HXXEE"/>
</dbReference>
<dbReference type="EMBL" id="LRDH01000096">
    <property type="protein sequence ID" value="PPV15756.1"/>
    <property type="molecule type" value="Genomic_DNA"/>
</dbReference>
<feature type="transmembrane region" description="Helical" evidence="1">
    <location>
        <begin position="131"/>
        <end position="152"/>
    </location>
</feature>
<gene>
    <name evidence="2" type="ORF">AWN73_01290</name>
</gene>
<keyword evidence="1" id="KW-1133">Transmembrane helix</keyword>